<dbReference type="SUPFAM" id="SSF52402">
    <property type="entry name" value="Adenine nucleotide alpha hydrolases-like"/>
    <property type="match status" value="1"/>
</dbReference>
<name>A0ABS7R0T1_9ACTN</name>
<dbReference type="Pfam" id="PF00582">
    <property type="entry name" value="Usp"/>
    <property type="match status" value="1"/>
</dbReference>
<dbReference type="Gene3D" id="3.40.50.620">
    <property type="entry name" value="HUPs"/>
    <property type="match status" value="1"/>
</dbReference>
<dbReference type="InterPro" id="IPR014729">
    <property type="entry name" value="Rossmann-like_a/b/a_fold"/>
</dbReference>
<protein>
    <submittedName>
        <fullName evidence="3">Universal stress protein</fullName>
    </submittedName>
</protein>
<proteinExistence type="inferred from homology"/>
<keyword evidence="4" id="KW-1185">Reference proteome</keyword>
<evidence type="ECO:0000259" key="2">
    <source>
        <dbReference type="Pfam" id="PF00582"/>
    </source>
</evidence>
<dbReference type="PANTHER" id="PTHR46553:SF3">
    <property type="entry name" value="ADENINE NUCLEOTIDE ALPHA HYDROLASES-LIKE SUPERFAMILY PROTEIN"/>
    <property type="match status" value="1"/>
</dbReference>
<dbReference type="PANTHER" id="PTHR46553">
    <property type="entry name" value="ADENINE NUCLEOTIDE ALPHA HYDROLASES-LIKE SUPERFAMILY PROTEIN"/>
    <property type="match status" value="1"/>
</dbReference>
<dbReference type="RefSeq" id="WP_222982081.1">
    <property type="nucleotide sequence ID" value="NZ_JAINVZ010000034.1"/>
</dbReference>
<dbReference type="EMBL" id="JAINVZ010000034">
    <property type="protein sequence ID" value="MBY8889076.1"/>
    <property type="molecule type" value="Genomic_DNA"/>
</dbReference>
<sequence length="148" mass="15065">MSERTAGGRIVVGADGSAASRAALAWAVGQARLTGASVEAVIAWEYPAGVYAGWSAPLPDVDFGELAAKTLSELVATVAAGEPSVEVRQTVVADNASRALLDTARGADLLVVGNRGHGGFTEALLGSVSQHCVQHADCPVVVVRGEKE</sequence>
<reference evidence="3 4" key="1">
    <citation type="submission" date="2021-08" db="EMBL/GenBank/DDBJ databases">
        <title>Streptomyces sp. PTM05 isolated from lichen.</title>
        <authorList>
            <person name="Somphong A."/>
            <person name="Phongsopitanun W."/>
            <person name="Tanasupawat S."/>
        </authorList>
    </citation>
    <scope>NUCLEOTIDE SEQUENCE [LARGE SCALE GENOMIC DNA]</scope>
    <source>
        <strain evidence="3 4">Ptm05</strain>
    </source>
</reference>
<evidence type="ECO:0000256" key="1">
    <source>
        <dbReference type="ARBA" id="ARBA00008791"/>
    </source>
</evidence>
<feature type="domain" description="UspA" evidence="2">
    <location>
        <begin position="9"/>
        <end position="144"/>
    </location>
</feature>
<comment type="similarity">
    <text evidence="1">Belongs to the universal stress protein A family.</text>
</comment>
<evidence type="ECO:0000313" key="3">
    <source>
        <dbReference type="EMBL" id="MBY8889076.1"/>
    </source>
</evidence>
<organism evidence="3 4">
    <name type="scientific">Streptantibioticus parmotrematis</name>
    <dbReference type="NCBI Taxonomy" id="2873249"/>
    <lineage>
        <taxon>Bacteria</taxon>
        <taxon>Bacillati</taxon>
        <taxon>Actinomycetota</taxon>
        <taxon>Actinomycetes</taxon>
        <taxon>Kitasatosporales</taxon>
        <taxon>Streptomycetaceae</taxon>
        <taxon>Streptantibioticus</taxon>
    </lineage>
</organism>
<dbReference type="InterPro" id="IPR006016">
    <property type="entry name" value="UspA"/>
</dbReference>
<dbReference type="Proteomes" id="UP001198565">
    <property type="component" value="Unassembled WGS sequence"/>
</dbReference>
<comment type="caution">
    <text evidence="3">The sequence shown here is derived from an EMBL/GenBank/DDBJ whole genome shotgun (WGS) entry which is preliminary data.</text>
</comment>
<dbReference type="PRINTS" id="PR01438">
    <property type="entry name" value="UNVRSLSTRESS"/>
</dbReference>
<dbReference type="InterPro" id="IPR006015">
    <property type="entry name" value="Universal_stress_UspA"/>
</dbReference>
<gene>
    <name evidence="3" type="ORF">K7472_30155</name>
</gene>
<accession>A0ABS7R0T1</accession>
<evidence type="ECO:0000313" key="4">
    <source>
        <dbReference type="Proteomes" id="UP001198565"/>
    </source>
</evidence>